<feature type="compositionally biased region" description="Low complexity" evidence="1">
    <location>
        <begin position="1154"/>
        <end position="1170"/>
    </location>
</feature>
<feature type="region of interest" description="Disordered" evidence="1">
    <location>
        <begin position="380"/>
        <end position="473"/>
    </location>
</feature>
<feature type="region of interest" description="Disordered" evidence="1">
    <location>
        <begin position="489"/>
        <end position="549"/>
    </location>
</feature>
<sequence>MPKLHRVRAACTLCKTREAVVYCCTHGCAFCSACDRKEHKAVGPLDTRGFDSGRLGWVRPSVEPNVRDTVSAADVKVTTGATAAAATDAGRRQGSRRPPGRAGNLTRKHLRVESSAPGETAVTKHSTEDVSGRDPLRGTGVGTVERTDAEALGTGGALDSSGDDSNRIDAGAILSVIVPAIGMSTTSLKASEAMAEQGAATARACDRCESGPPHRSGYDGPAVDTHWANQVYISSSGSSSMSGSGELGEKTSDMREGAPSLETPPEEGQSCSNSSSSRDGPGITGSSSDLRPSGVLQPRAHENRSHVRHPIVGPAVLLLCDACGAMPAVVYCTGQTCCYCERCAKRAHSAEVAQAVQQDMLTDWRARTAETVQAGFAEKKAAGDGNADAVYPSNRSRCGDSGDSGSGERDPTSESPSGGDQGTSNSGNGGSGDPTSSSPVETASAVDQNTVQSTKINVGTAHRGSTSLPGRNLPRSVAMMMLLACSGEQRSSGSEDISAEGGEFASAESVSEDADLESTSFGHESARSGEFREERSVYPAPTGSGANAKWTTALSDEDLVAAAEKAVRELASANGNGSRSADSRHASSNDLPSTAEPPPGASCMVGMAAAQQAAPSSAATAPRTSSLHLELPLCCIDITATDTRTAIAVAKNKPLMIAQRPRLSFPPARNAPQPLKMNSTQDVSLNEGVATGDAATSARPLGVHAPASPLRARRRRTASEKDNRAASTDQAAVKPARVSRVSNTRGQAIPQRAVRRGNTLAQAEAALVARASTSSQQTANRHREAICVTEDAPRNTPPPRTHPKLSSHWHPAATSAPPATGTTTTRTATYPAPWFEPEALQAPSLSKPISGINLTCWSKTPNQPSLADFVEAPLERRRIMHACAPLAGSAAPSATMHASEHQPAMDTHPGVAMHAVLDASFGDGDRLWDSRMDVGTAGCGAKASPTHGAGIATVAPPADAGRVTSAAAAAASSVLLPGQGSVTTEPQQGIAPAAMPSAASVAWMHAAPSQQARCPTVSGLSRRRAESARAKVDRWLLGTAGQSAPRRTPSPARQQESPHADSNAIARAEAEPQVVLGTKTIGQRVADVDIGQDELVRGVCAPGHSAATVRLSSHRGDASVDEFGPGVLAAASELPAHDLSKYATPLPHGLVSRSTPSSGSGAGDTSSTGGDLEPSPLAAARTLRAGETAGEFGRAHVSRKHHKSSRRIWRHMTAAWSDEVKSAAQRRHEPALPSDADHNDVMLDEAQE</sequence>
<feature type="region of interest" description="Disordered" evidence="1">
    <location>
        <begin position="1034"/>
        <end position="1063"/>
    </location>
</feature>
<dbReference type="EMBL" id="VWRR01000014">
    <property type="protein sequence ID" value="KAF6001478.1"/>
    <property type="molecule type" value="Genomic_DNA"/>
</dbReference>
<feature type="region of interest" description="Disordered" evidence="1">
    <location>
        <begin position="234"/>
        <end position="302"/>
    </location>
</feature>
<feature type="compositionally biased region" description="Low complexity" evidence="1">
    <location>
        <begin position="811"/>
        <end position="828"/>
    </location>
</feature>
<feature type="region of interest" description="Disordered" evidence="1">
    <location>
        <begin position="790"/>
        <end position="828"/>
    </location>
</feature>
<feature type="compositionally biased region" description="Basic and acidic residues" evidence="1">
    <location>
        <begin position="247"/>
        <end position="256"/>
    </location>
</feature>
<feature type="compositionally biased region" description="Basic and acidic residues" evidence="1">
    <location>
        <begin position="524"/>
        <end position="536"/>
    </location>
</feature>
<evidence type="ECO:0000256" key="1">
    <source>
        <dbReference type="SAM" id="MobiDB-lite"/>
    </source>
</evidence>
<dbReference type="OrthoDB" id="10621833at2759"/>
<comment type="caution">
    <text evidence="2">The sequence shown here is derived from an EMBL/GenBank/DDBJ whole genome shotgun (WGS) entry which is preliminary data.</text>
</comment>
<dbReference type="AlphaFoldDB" id="A0A7J7IEN1"/>
<protein>
    <submittedName>
        <fullName evidence="2">Uncharacterized protein</fullName>
    </submittedName>
</protein>
<dbReference type="CDD" id="cd19757">
    <property type="entry name" value="Bbox1"/>
    <property type="match status" value="1"/>
</dbReference>
<proteinExistence type="predicted"/>
<feature type="region of interest" description="Disordered" evidence="1">
    <location>
        <begin position="1145"/>
        <end position="1175"/>
    </location>
</feature>
<accession>A0A7J7IEN1</accession>
<dbReference type="Proteomes" id="UP000530660">
    <property type="component" value="Unassembled WGS sequence"/>
</dbReference>
<gene>
    <name evidence="2" type="ORF">F1559_001779</name>
</gene>
<name>A0A7J7IEN1_9RHOD</name>
<feature type="region of interest" description="Disordered" evidence="1">
    <location>
        <begin position="571"/>
        <end position="603"/>
    </location>
</feature>
<feature type="region of interest" description="Disordered" evidence="1">
    <location>
        <begin position="82"/>
        <end position="165"/>
    </location>
</feature>
<feature type="compositionally biased region" description="Basic and acidic residues" evidence="1">
    <location>
        <begin position="1218"/>
        <end position="1241"/>
    </location>
</feature>
<evidence type="ECO:0000313" key="2">
    <source>
        <dbReference type="EMBL" id="KAF6001478.1"/>
    </source>
</evidence>
<evidence type="ECO:0000313" key="3">
    <source>
        <dbReference type="Proteomes" id="UP000530660"/>
    </source>
</evidence>
<feature type="compositionally biased region" description="Low complexity" evidence="1">
    <location>
        <begin position="234"/>
        <end position="244"/>
    </location>
</feature>
<reference evidence="2 3" key="1">
    <citation type="journal article" date="2020" name="J. Phycol.">
        <title>Comparative genome analysis reveals Cyanidiococcus gen. nov., a new extremophilic red algal genus sister to Cyanidioschyzon (Cyanidioschyzonaceae, Rhodophyta).</title>
        <authorList>
            <person name="Liu S.-L."/>
            <person name="Chiang Y.-R."/>
            <person name="Yoon H.S."/>
            <person name="Fu H.-Y."/>
        </authorList>
    </citation>
    <scope>NUCLEOTIDE SEQUENCE [LARGE SCALE GENOMIC DNA]</scope>
    <source>
        <strain evidence="2 3">THAL066</strain>
    </source>
</reference>
<feature type="compositionally biased region" description="Polar residues" evidence="1">
    <location>
        <begin position="445"/>
        <end position="469"/>
    </location>
</feature>
<feature type="compositionally biased region" description="Basic and acidic residues" evidence="1">
    <location>
        <begin position="125"/>
        <end position="136"/>
    </location>
</feature>
<keyword evidence="3" id="KW-1185">Reference proteome</keyword>
<feature type="region of interest" description="Disordered" evidence="1">
    <location>
        <begin position="1218"/>
        <end position="1248"/>
    </location>
</feature>
<organism evidence="2 3">
    <name type="scientific">Cyanidiococcus yangmingshanensis</name>
    <dbReference type="NCBI Taxonomy" id="2690220"/>
    <lineage>
        <taxon>Eukaryota</taxon>
        <taxon>Rhodophyta</taxon>
        <taxon>Bangiophyceae</taxon>
        <taxon>Cyanidiales</taxon>
        <taxon>Cyanidiaceae</taxon>
        <taxon>Cyanidiococcus</taxon>
    </lineage>
</organism>
<feature type="region of interest" description="Disordered" evidence="1">
    <location>
        <begin position="692"/>
        <end position="745"/>
    </location>
</feature>